<evidence type="ECO:0000313" key="6">
    <source>
        <dbReference type="EMBL" id="GMS92418.1"/>
    </source>
</evidence>
<keyword evidence="4" id="KW-0378">Hydrolase</keyword>
<dbReference type="PANTHER" id="PTHR24139:SF35">
    <property type="entry name" value="PNPLA DOMAIN-CONTAINING PROTEIN"/>
    <property type="match status" value="1"/>
</dbReference>
<keyword evidence="2" id="KW-0040">ANK repeat</keyword>
<dbReference type="GO" id="GO:0005739">
    <property type="term" value="C:mitochondrion"/>
    <property type="evidence" value="ECO:0007669"/>
    <property type="project" value="TreeGrafter"/>
</dbReference>
<keyword evidence="4" id="KW-0442">Lipid degradation</keyword>
<sequence length="506" mass="57028">KFAPHLLPLPIPFLLSARHPDVIGVFATFRLRYRSCAMLTFTVRKGNKMPPRCAHLLSANKRGERLDNIVTFIKGASHQQLASKLLDVWESPSSHISELRMLLTLGANPAGLYEGESGRKTIEERKKTGSLCEACATQFEDFLDKAGVIYEEQFEQTPINIVRGRKLTEGLLPMCCDGGGMRGLVSVVCLMFASRRLLGDESLTNYFDWLVGTSTGSMLSLALARGANLKDAFFLYWDMKKMIFLEGSTMGRLFGDQVQLQTKGINECLERTFPTEMMHACPRRLTVPALDISCQPARLHIFRNYSLTCPFGVKLDPDVDKDYSFRDVTRSSSAAPTYFEPHNVGTMKLVDGSFVANCPLNVLFKEVDTLRRHQNPVKLKGVFSIGTGEPERVERKYKQGTSMKKKALNIANLSTLILEQVCGHDQSVVEMARDRCHAQNIPFFRLSPSGINVRIDQVNEDKLLQMIWNSQVWLVNNFGEIDRLGELLHKLFGDPDDRKRRSNTIL</sequence>
<name>A0AAV5TB35_9BILA</name>
<dbReference type="SUPFAM" id="SSF52151">
    <property type="entry name" value="FabD/lysophospholipase-like"/>
    <property type="match status" value="1"/>
</dbReference>
<dbReference type="EMBL" id="BTSX01000004">
    <property type="protein sequence ID" value="GMS92418.1"/>
    <property type="molecule type" value="Genomic_DNA"/>
</dbReference>
<dbReference type="PROSITE" id="PS51635">
    <property type="entry name" value="PNPLA"/>
    <property type="match status" value="1"/>
</dbReference>
<evidence type="ECO:0000259" key="5">
    <source>
        <dbReference type="PROSITE" id="PS51635"/>
    </source>
</evidence>
<dbReference type="GO" id="GO:0047499">
    <property type="term" value="F:calcium-independent phospholipase A2 activity"/>
    <property type="evidence" value="ECO:0007669"/>
    <property type="project" value="InterPro"/>
</dbReference>
<feature type="non-terminal residue" evidence="6">
    <location>
        <position position="1"/>
    </location>
</feature>
<dbReference type="PANTHER" id="PTHR24139">
    <property type="entry name" value="CALCIUM-INDEPENDENT PHOSPHOLIPASE A2"/>
    <property type="match status" value="1"/>
</dbReference>
<dbReference type="GO" id="GO:0016042">
    <property type="term" value="P:lipid catabolic process"/>
    <property type="evidence" value="ECO:0007669"/>
    <property type="project" value="UniProtKB-UniRule"/>
</dbReference>
<comment type="caution">
    <text evidence="4">Lacks conserved residue(s) required for the propagation of feature annotation.</text>
</comment>
<evidence type="ECO:0000256" key="4">
    <source>
        <dbReference type="PROSITE-ProRule" id="PRU01161"/>
    </source>
</evidence>
<evidence type="ECO:0000256" key="3">
    <source>
        <dbReference type="ARBA" id="ARBA00023098"/>
    </source>
</evidence>
<feature type="short sequence motif" description="GXGXXG" evidence="4">
    <location>
        <begin position="178"/>
        <end position="183"/>
    </location>
</feature>
<feature type="active site" description="Proton acceptor" evidence="4">
    <location>
        <position position="351"/>
    </location>
</feature>
<dbReference type="Pfam" id="PF01734">
    <property type="entry name" value="Patatin"/>
    <property type="match status" value="1"/>
</dbReference>
<proteinExistence type="predicted"/>
<keyword evidence="3 4" id="KW-0443">Lipid metabolism</keyword>
<dbReference type="GO" id="GO:2000304">
    <property type="term" value="P:positive regulation of ceramide biosynthetic process"/>
    <property type="evidence" value="ECO:0007669"/>
    <property type="project" value="TreeGrafter"/>
</dbReference>
<comment type="caution">
    <text evidence="6">The sequence shown here is derived from an EMBL/GenBank/DDBJ whole genome shotgun (WGS) entry which is preliminary data.</text>
</comment>
<keyword evidence="7" id="KW-1185">Reference proteome</keyword>
<dbReference type="AlphaFoldDB" id="A0AAV5TB35"/>
<dbReference type="Gene3D" id="3.40.1090.10">
    <property type="entry name" value="Cytosolic phospholipase A2 catalytic domain"/>
    <property type="match status" value="1"/>
</dbReference>
<feature type="domain" description="PNPLA" evidence="5">
    <location>
        <begin position="174"/>
        <end position="364"/>
    </location>
</feature>
<organism evidence="6 7">
    <name type="scientific">Pristionchus entomophagus</name>
    <dbReference type="NCBI Taxonomy" id="358040"/>
    <lineage>
        <taxon>Eukaryota</taxon>
        <taxon>Metazoa</taxon>
        <taxon>Ecdysozoa</taxon>
        <taxon>Nematoda</taxon>
        <taxon>Chromadorea</taxon>
        <taxon>Rhabditida</taxon>
        <taxon>Rhabditina</taxon>
        <taxon>Diplogasteromorpha</taxon>
        <taxon>Diplogasteroidea</taxon>
        <taxon>Neodiplogasteridae</taxon>
        <taxon>Pristionchus</taxon>
    </lineage>
</organism>
<dbReference type="InterPro" id="IPR002641">
    <property type="entry name" value="PNPLA_dom"/>
</dbReference>
<dbReference type="GO" id="GO:0052816">
    <property type="term" value="F:long-chain fatty acyl-CoA hydrolase activity"/>
    <property type="evidence" value="ECO:0007669"/>
    <property type="project" value="TreeGrafter"/>
</dbReference>
<evidence type="ECO:0000256" key="2">
    <source>
        <dbReference type="ARBA" id="ARBA00023043"/>
    </source>
</evidence>
<evidence type="ECO:0000256" key="1">
    <source>
        <dbReference type="ARBA" id="ARBA00022737"/>
    </source>
</evidence>
<evidence type="ECO:0000313" key="7">
    <source>
        <dbReference type="Proteomes" id="UP001432027"/>
    </source>
</evidence>
<gene>
    <name evidence="6" type="ORF">PENTCL1PPCAC_14593</name>
</gene>
<protein>
    <recommendedName>
        <fullName evidence="5">PNPLA domain-containing protein</fullName>
    </recommendedName>
</protein>
<dbReference type="InterPro" id="IPR016035">
    <property type="entry name" value="Acyl_Trfase/lysoPLipase"/>
</dbReference>
<dbReference type="Proteomes" id="UP001432027">
    <property type="component" value="Unassembled WGS sequence"/>
</dbReference>
<keyword evidence="1" id="KW-0677">Repeat</keyword>
<dbReference type="InterPro" id="IPR047148">
    <property type="entry name" value="PLPL9"/>
</dbReference>
<accession>A0AAV5TB35</accession>
<reference evidence="6" key="1">
    <citation type="submission" date="2023-10" db="EMBL/GenBank/DDBJ databases">
        <title>Genome assembly of Pristionchus species.</title>
        <authorList>
            <person name="Yoshida K."/>
            <person name="Sommer R.J."/>
        </authorList>
    </citation>
    <scope>NUCLEOTIDE SEQUENCE</scope>
    <source>
        <strain evidence="6">RS0144</strain>
    </source>
</reference>
<feature type="short sequence motif" description="GXSXG" evidence="4">
    <location>
        <begin position="212"/>
        <end position="216"/>
    </location>
</feature>
<feature type="active site" description="Nucleophile" evidence="4">
    <location>
        <position position="214"/>
    </location>
</feature>